<reference evidence="7" key="1">
    <citation type="submission" date="2021-03" db="EMBL/GenBank/DDBJ databases">
        <authorList>
            <person name="Wang G."/>
        </authorList>
    </citation>
    <scope>NUCLEOTIDE SEQUENCE</scope>
    <source>
        <strain evidence="7">KCTC 12899</strain>
    </source>
</reference>
<evidence type="ECO:0000313" key="7">
    <source>
        <dbReference type="EMBL" id="MBO1317830.1"/>
    </source>
</evidence>
<dbReference type="GO" id="GO:0004358">
    <property type="term" value="F:L-glutamate N-acetyltransferase activity, acting on acetyl-L-ornithine as donor"/>
    <property type="evidence" value="ECO:0007669"/>
    <property type="project" value="UniProtKB-UniRule"/>
</dbReference>
<evidence type="ECO:0000256" key="4">
    <source>
        <dbReference type="ARBA" id="ARBA00022813"/>
    </source>
</evidence>
<dbReference type="PANTHER" id="PTHR23100">
    <property type="entry name" value="ARGININE BIOSYNTHESIS BIFUNCTIONAL PROTEIN ARGJ"/>
    <property type="match status" value="1"/>
</dbReference>
<feature type="site" description="Cleavage; by autolysis" evidence="6">
    <location>
        <begin position="198"/>
        <end position="199"/>
    </location>
</feature>
<sequence>MTIAQAIAAFDSDIFQEGAAIPYLPAGFQASGVAAGIKKTGDRDVALFVSKRDCALAAVYTTNQVQAAPIRVSKQHHAAAPSRTRAVVLNSGNANAVTGAFGEAVAREMARQTAAHVVCEAEQIVVMSTGVIGVQLPRQKVLAGITQAAKRLSPAGGGDAAEAMRTTDTCIKFHAVKGEGYHLTGYAKGSGMIHPNMATMLAVVMTDAAVPQPELQACLQRVNQKTFNCISVDGDMSTNDTVAVLANGATGVTPDLAKFEAQLTEVLTSLATQIVADGEGATKMVTLDVEGTVDDAAAQRIGKAVATSMLFKTAIHGEDANWGRVLAALGAAGEPFDPDRVDLWFGGQQMLENGRALPFSEAVAQRDLSEKGVSVRLALNGGSGAARIWTTDLSAEYVAINGSYRS</sequence>
<dbReference type="Gene3D" id="3.60.70.12">
    <property type="entry name" value="L-amino peptidase D-ALA esterase/amidase"/>
    <property type="match status" value="1"/>
</dbReference>
<comment type="caution">
    <text evidence="7">The sequence shown here is derived from an EMBL/GenBank/DDBJ whole genome shotgun (WGS) entry which is preliminary data.</text>
</comment>
<dbReference type="EMBL" id="JAFREP010000004">
    <property type="protein sequence ID" value="MBO1317830.1"/>
    <property type="molecule type" value="Genomic_DNA"/>
</dbReference>
<dbReference type="AlphaFoldDB" id="A0A8J7QG11"/>
<dbReference type="RefSeq" id="WP_207857300.1">
    <property type="nucleotide sequence ID" value="NZ_JAFREP010000004.1"/>
</dbReference>
<gene>
    <name evidence="6 7" type="primary">argJ</name>
    <name evidence="7" type="ORF">J3U88_05105</name>
</gene>
<feature type="binding site" evidence="6">
    <location>
        <position position="188"/>
    </location>
    <ligand>
        <name>substrate</name>
    </ligand>
</feature>
<dbReference type="EC" id="2.3.1.1" evidence="6"/>
<dbReference type="InterPro" id="IPR042195">
    <property type="entry name" value="ArgJ_beta_C"/>
</dbReference>
<accession>A0A8J7QG11</accession>
<dbReference type="InterPro" id="IPR016117">
    <property type="entry name" value="ArgJ-like_dom_sf"/>
</dbReference>
<comment type="catalytic activity">
    <reaction evidence="6">
        <text>L-glutamate + acetyl-CoA = N-acetyl-L-glutamate + CoA + H(+)</text>
        <dbReference type="Rhea" id="RHEA:24292"/>
        <dbReference type="ChEBI" id="CHEBI:15378"/>
        <dbReference type="ChEBI" id="CHEBI:29985"/>
        <dbReference type="ChEBI" id="CHEBI:44337"/>
        <dbReference type="ChEBI" id="CHEBI:57287"/>
        <dbReference type="ChEBI" id="CHEBI:57288"/>
        <dbReference type="EC" id="2.3.1.1"/>
    </reaction>
</comment>
<keyword evidence="6" id="KW-0055">Arginine biosynthesis</keyword>
<dbReference type="Proteomes" id="UP000664417">
    <property type="component" value="Unassembled WGS sequence"/>
</dbReference>
<evidence type="ECO:0000256" key="6">
    <source>
        <dbReference type="HAMAP-Rule" id="MF_01106"/>
    </source>
</evidence>
<dbReference type="GO" id="GO:0006592">
    <property type="term" value="P:ornithine biosynthetic process"/>
    <property type="evidence" value="ECO:0007669"/>
    <property type="project" value="TreeGrafter"/>
</dbReference>
<dbReference type="GO" id="GO:0006526">
    <property type="term" value="P:L-arginine biosynthetic process"/>
    <property type="evidence" value="ECO:0007669"/>
    <property type="project" value="UniProtKB-UniRule"/>
</dbReference>
<dbReference type="GO" id="GO:0004042">
    <property type="term" value="F:L-glutamate N-acetyltransferase activity"/>
    <property type="evidence" value="ECO:0007669"/>
    <property type="project" value="UniProtKB-UniRule"/>
</dbReference>
<comment type="function">
    <text evidence="6">Catalyzes two activities which are involved in the cyclic version of arginine biosynthesis: the synthesis of N-acetylglutamate from glutamate and acetyl-CoA as the acetyl donor, and of ornithine by transacetylation between N(2)-acetylornithine and glutamate.</text>
</comment>
<evidence type="ECO:0000256" key="3">
    <source>
        <dbReference type="ARBA" id="ARBA00022679"/>
    </source>
</evidence>
<evidence type="ECO:0000256" key="5">
    <source>
        <dbReference type="ARBA" id="ARBA00023315"/>
    </source>
</evidence>
<dbReference type="PANTHER" id="PTHR23100:SF0">
    <property type="entry name" value="ARGININE BIOSYNTHESIS BIFUNCTIONAL PROTEIN ARGJ, MITOCHONDRIAL"/>
    <property type="match status" value="1"/>
</dbReference>
<evidence type="ECO:0000256" key="2">
    <source>
        <dbReference type="ARBA" id="ARBA00011475"/>
    </source>
</evidence>
<dbReference type="GO" id="GO:0005737">
    <property type="term" value="C:cytoplasm"/>
    <property type="evidence" value="ECO:0007669"/>
    <property type="project" value="UniProtKB-SubCell"/>
</dbReference>
<dbReference type="HAMAP" id="MF_01106">
    <property type="entry name" value="ArgJ"/>
    <property type="match status" value="1"/>
</dbReference>
<keyword evidence="6" id="KW-0511">Multifunctional enzyme</keyword>
<keyword evidence="4 6" id="KW-0068">Autocatalytic cleavage</keyword>
<evidence type="ECO:0000313" key="8">
    <source>
        <dbReference type="Proteomes" id="UP000664417"/>
    </source>
</evidence>
<comment type="pathway">
    <text evidence="6">Amino-acid biosynthesis; L-arginine biosynthesis; L-ornithine and N-acetyl-L-glutamate from L-glutamate and N(2)-acetyl-L-ornithine (cyclic): step 1/1.</text>
</comment>
<comment type="pathway">
    <text evidence="6">Amino-acid biosynthesis; L-arginine biosynthesis; N(2)-acetyl-L-ornithine from L-glutamate: step 1/4.</text>
</comment>
<keyword evidence="6" id="KW-0963">Cytoplasm</keyword>
<comment type="subcellular location">
    <subcellularLocation>
        <location evidence="6">Cytoplasm</location>
    </subcellularLocation>
</comment>
<feature type="binding site" evidence="6">
    <location>
        <position position="199"/>
    </location>
    <ligand>
        <name>substrate</name>
    </ligand>
</feature>
<evidence type="ECO:0000256" key="1">
    <source>
        <dbReference type="ARBA" id="ARBA00006774"/>
    </source>
</evidence>
<feature type="site" description="Involved in the stabilization of negative charge on the oxyanion by the formation of the oxyanion hole" evidence="6">
    <location>
        <position position="130"/>
    </location>
</feature>
<dbReference type="NCBIfam" id="TIGR00120">
    <property type="entry name" value="ArgJ"/>
    <property type="match status" value="1"/>
</dbReference>
<dbReference type="CDD" id="cd02152">
    <property type="entry name" value="OAT"/>
    <property type="match status" value="1"/>
</dbReference>
<dbReference type="Gene3D" id="3.10.20.340">
    <property type="entry name" value="ArgJ beta chain, C-terminal domain"/>
    <property type="match status" value="1"/>
</dbReference>
<feature type="binding site" evidence="6">
    <location>
        <position position="406"/>
    </location>
    <ligand>
        <name>substrate</name>
    </ligand>
</feature>
<dbReference type="NCBIfam" id="NF003802">
    <property type="entry name" value="PRK05388.1"/>
    <property type="match status" value="1"/>
</dbReference>
<keyword evidence="6" id="KW-0028">Amino-acid biosynthesis</keyword>
<feature type="binding site" evidence="6">
    <location>
        <position position="279"/>
    </location>
    <ligand>
        <name>substrate</name>
    </ligand>
</feature>
<keyword evidence="8" id="KW-1185">Reference proteome</keyword>
<dbReference type="Pfam" id="PF01960">
    <property type="entry name" value="ArgJ"/>
    <property type="match status" value="1"/>
</dbReference>
<organism evidence="7 8">
    <name type="scientific">Acanthopleuribacter pedis</name>
    <dbReference type="NCBI Taxonomy" id="442870"/>
    <lineage>
        <taxon>Bacteria</taxon>
        <taxon>Pseudomonadati</taxon>
        <taxon>Acidobacteriota</taxon>
        <taxon>Holophagae</taxon>
        <taxon>Acanthopleuribacterales</taxon>
        <taxon>Acanthopleuribacteraceae</taxon>
        <taxon>Acanthopleuribacter</taxon>
    </lineage>
</organism>
<feature type="binding site" evidence="6">
    <location>
        <position position="401"/>
    </location>
    <ligand>
        <name>substrate</name>
    </ligand>
</feature>
<feature type="site" description="Involved in the stabilization of negative charge on the oxyanion by the formation of the oxyanion hole" evidence="6">
    <location>
        <position position="129"/>
    </location>
</feature>
<feature type="binding site" evidence="6">
    <location>
        <position position="166"/>
    </location>
    <ligand>
        <name>substrate</name>
    </ligand>
</feature>
<protein>
    <recommendedName>
        <fullName evidence="6">Arginine biosynthesis bifunctional protein ArgJ</fullName>
    </recommendedName>
    <domain>
        <recommendedName>
            <fullName evidence="6">Glutamate N-acetyltransferase</fullName>
            <ecNumber evidence="6">2.3.1.35</ecNumber>
        </recommendedName>
        <alternativeName>
            <fullName evidence="6">Ornithine acetyltransferase</fullName>
            <shortName evidence="6">OATase</shortName>
        </alternativeName>
        <alternativeName>
            <fullName evidence="6">Ornithine transacetylase</fullName>
        </alternativeName>
    </domain>
    <domain>
        <recommendedName>
            <fullName evidence="6">Amino-acid acetyltransferase</fullName>
            <ecNumber evidence="6">2.3.1.1</ecNumber>
        </recommendedName>
        <alternativeName>
            <fullName evidence="6">N-acetylglutamate synthase</fullName>
            <shortName evidence="6">AGSase</shortName>
        </alternativeName>
    </domain>
    <component>
        <recommendedName>
            <fullName evidence="6">Arginine biosynthesis bifunctional protein ArgJ alpha chain</fullName>
        </recommendedName>
    </component>
    <component>
        <recommendedName>
            <fullName evidence="6">Arginine biosynthesis bifunctional protein ArgJ beta chain</fullName>
        </recommendedName>
    </component>
</protein>
<dbReference type="InterPro" id="IPR002813">
    <property type="entry name" value="Arg_biosynth_ArgJ"/>
</dbReference>
<proteinExistence type="inferred from homology"/>
<keyword evidence="3 6" id="KW-0808">Transferase</keyword>
<name>A0A8J7QG11_9BACT</name>
<dbReference type="SUPFAM" id="SSF56266">
    <property type="entry name" value="DmpA/ArgJ-like"/>
    <property type="match status" value="1"/>
</dbReference>
<feature type="chain" id="PRO_5035347051" description="Arginine biosynthesis bifunctional protein ArgJ beta chain" evidence="6">
    <location>
        <begin position="199"/>
        <end position="406"/>
    </location>
</feature>
<comment type="catalytic activity">
    <reaction evidence="6">
        <text>N(2)-acetyl-L-ornithine + L-glutamate = N-acetyl-L-glutamate + L-ornithine</text>
        <dbReference type="Rhea" id="RHEA:15349"/>
        <dbReference type="ChEBI" id="CHEBI:29985"/>
        <dbReference type="ChEBI" id="CHEBI:44337"/>
        <dbReference type="ChEBI" id="CHEBI:46911"/>
        <dbReference type="ChEBI" id="CHEBI:57805"/>
        <dbReference type="EC" id="2.3.1.35"/>
    </reaction>
</comment>
<feature type="active site" description="Nucleophile" evidence="6">
    <location>
        <position position="199"/>
    </location>
</feature>
<comment type="similarity">
    <text evidence="1 6">Belongs to the ArgJ family.</text>
</comment>
<keyword evidence="5 6" id="KW-0012">Acyltransferase</keyword>
<comment type="subunit">
    <text evidence="2 6">Heterotetramer of two alpha and two beta chains.</text>
</comment>
<feature type="chain" id="PRO_5035347052" description="Arginine biosynthesis bifunctional protein ArgJ alpha chain" evidence="6">
    <location>
        <begin position="1"/>
        <end position="198"/>
    </location>
</feature>
<dbReference type="EC" id="2.3.1.35" evidence="6"/>
<dbReference type="UniPathway" id="UPA00068">
    <property type="reaction ID" value="UER00106"/>
</dbReference>